<dbReference type="EMBL" id="KV441477">
    <property type="protein sequence ID" value="OAG21362.1"/>
    <property type="molecule type" value="Genomic_DNA"/>
</dbReference>
<evidence type="ECO:0000313" key="1">
    <source>
        <dbReference type="EMBL" id="OAG21362.1"/>
    </source>
</evidence>
<dbReference type="RefSeq" id="XP_018386783.1">
    <property type="nucleotide sequence ID" value="XM_018533492.1"/>
</dbReference>
<evidence type="ECO:0000313" key="2">
    <source>
        <dbReference type="Proteomes" id="UP000077248"/>
    </source>
</evidence>
<organism evidence="1 2">
    <name type="scientific">Alternaria alternata</name>
    <name type="common">Alternaria rot fungus</name>
    <name type="synonym">Torula alternata</name>
    <dbReference type="NCBI Taxonomy" id="5599"/>
    <lineage>
        <taxon>Eukaryota</taxon>
        <taxon>Fungi</taxon>
        <taxon>Dikarya</taxon>
        <taxon>Ascomycota</taxon>
        <taxon>Pezizomycotina</taxon>
        <taxon>Dothideomycetes</taxon>
        <taxon>Pleosporomycetidae</taxon>
        <taxon>Pleosporales</taxon>
        <taxon>Pleosporineae</taxon>
        <taxon>Pleosporaceae</taxon>
        <taxon>Alternaria</taxon>
        <taxon>Alternaria sect. Alternaria</taxon>
        <taxon>Alternaria alternata complex</taxon>
    </lineage>
</organism>
<proteinExistence type="predicted"/>
<dbReference type="KEGG" id="aalt:CC77DRAFT_870679"/>
<gene>
    <name evidence="1" type="ORF">CC77DRAFT_870679</name>
</gene>
<accession>A0A177DQT0</accession>
<sequence>MSLGSVRYHCMIMRGTKLLEDFRCLVLVHTSVSCCFSPVFCAPIPMSLLYIVFETMFCHDLSCCPPPRASLTCSTIGIPQFLYIFVPLRIAQILGFEVVTDGSLNSVPLRSATSNSLILVVVSVTSQTVQCSSVGKSRKCNGCRDNMKAEREDIRDK</sequence>
<dbReference type="VEuPathDB" id="FungiDB:CC77DRAFT_870679"/>
<name>A0A177DQT0_ALTAL</name>
<protein>
    <submittedName>
        <fullName evidence="1">Uncharacterized protein</fullName>
    </submittedName>
</protein>
<dbReference type="GeneID" id="29119086"/>
<reference evidence="1 2" key="1">
    <citation type="submission" date="2016-05" db="EMBL/GenBank/DDBJ databases">
        <title>Comparative analysis of secretome profiles of manganese(II)-oxidizing ascomycete fungi.</title>
        <authorList>
            <consortium name="DOE Joint Genome Institute"/>
            <person name="Zeiner C.A."/>
            <person name="Purvine S.O."/>
            <person name="Zink E.M."/>
            <person name="Wu S."/>
            <person name="Pasa-Tolic L."/>
            <person name="Chaput D.L."/>
            <person name="Haridas S."/>
            <person name="Grigoriev I.V."/>
            <person name="Santelli C.M."/>
            <person name="Hansel C.M."/>
        </authorList>
    </citation>
    <scope>NUCLEOTIDE SEQUENCE [LARGE SCALE GENOMIC DNA]</scope>
    <source>
        <strain evidence="1 2">SRC1lrK2f</strain>
    </source>
</reference>
<dbReference type="PROSITE" id="PS51257">
    <property type="entry name" value="PROKAR_LIPOPROTEIN"/>
    <property type="match status" value="1"/>
</dbReference>
<dbReference type="AlphaFoldDB" id="A0A177DQT0"/>
<keyword evidence="2" id="KW-1185">Reference proteome</keyword>
<dbReference type="Proteomes" id="UP000077248">
    <property type="component" value="Unassembled WGS sequence"/>
</dbReference>